<dbReference type="Gene3D" id="3.20.20.140">
    <property type="entry name" value="Metal-dependent hydrolases"/>
    <property type="match status" value="1"/>
</dbReference>
<organism evidence="1 2">
    <name type="scientific">Candidatus Nealsonbacteria bacterium CG23_combo_of_CG06-09_8_20_14_all_40_13</name>
    <dbReference type="NCBI Taxonomy" id="1974724"/>
    <lineage>
        <taxon>Bacteria</taxon>
        <taxon>Candidatus Nealsoniibacteriota</taxon>
    </lineage>
</organism>
<gene>
    <name evidence="1" type="ORF">COX39_02375</name>
</gene>
<dbReference type="Proteomes" id="UP000231567">
    <property type="component" value="Unassembled WGS sequence"/>
</dbReference>
<comment type="caution">
    <text evidence="1">The sequence shown here is derived from an EMBL/GenBank/DDBJ whole genome shotgun (WGS) entry which is preliminary data.</text>
</comment>
<protein>
    <submittedName>
        <fullName evidence="1">Uncharacterized protein</fullName>
    </submittedName>
</protein>
<dbReference type="SUPFAM" id="SSF89550">
    <property type="entry name" value="PHP domain-like"/>
    <property type="match status" value="1"/>
</dbReference>
<evidence type="ECO:0000313" key="2">
    <source>
        <dbReference type="Proteomes" id="UP000231567"/>
    </source>
</evidence>
<evidence type="ECO:0000313" key="1">
    <source>
        <dbReference type="EMBL" id="PIP21544.1"/>
    </source>
</evidence>
<dbReference type="EMBL" id="PCRM01000034">
    <property type="protein sequence ID" value="PIP21544.1"/>
    <property type="molecule type" value="Genomic_DNA"/>
</dbReference>
<dbReference type="AlphaFoldDB" id="A0A2G9YQR3"/>
<proteinExistence type="predicted"/>
<dbReference type="InterPro" id="IPR016195">
    <property type="entry name" value="Pol/histidinol_Pase-like"/>
</dbReference>
<name>A0A2G9YQR3_9BACT</name>
<reference evidence="1 2" key="1">
    <citation type="submission" date="2017-09" db="EMBL/GenBank/DDBJ databases">
        <title>Depth-based differentiation of microbial function through sediment-hosted aquifers and enrichment of novel symbionts in the deep terrestrial subsurface.</title>
        <authorList>
            <person name="Probst A.J."/>
            <person name="Ladd B."/>
            <person name="Jarett J.K."/>
            <person name="Geller-Mcgrath D.E."/>
            <person name="Sieber C.M."/>
            <person name="Emerson J.B."/>
            <person name="Anantharaman K."/>
            <person name="Thomas B.C."/>
            <person name="Malmstrom R."/>
            <person name="Stieglmeier M."/>
            <person name="Klingl A."/>
            <person name="Woyke T."/>
            <person name="Ryan C.M."/>
            <person name="Banfield J.F."/>
        </authorList>
    </citation>
    <scope>NUCLEOTIDE SEQUENCE [LARGE SCALE GENOMIC DNA]</scope>
    <source>
        <strain evidence="1">CG23_combo_of_CG06-09_8_20_14_all_40_13</strain>
    </source>
</reference>
<accession>A0A2G9YQR3</accession>
<sequence>MKKRVVLVVFGVLVLVGVLSKAASAEWFKGIVHFHSKYSDGTYNLDSIWQGAQKHNVKFIFMTEHADCFGQGVGWHGVAKGHLHDNNNPYDDYISRCYWLSGKGSPLMIGGFEFPLKDTSLKCHALVLAADKEQGENSKYWYLPEAGYDEIMFSYQVAKRAKALESSVDFDFSKDYIPVIVLAHPSLWNPPFDFDKYKEKILTNPEELVESYPEFAPVATIETFNGSSDEQKDLDLYMKFLQNNLLVGVTCGNDSHGVDTDGYFTFINADKLATGFLTWAISRGNTYASIWEGQLEGLSYQIGTDEASINTVYQKVDFNFRLVYPRPINDSKTIVLYRDGVEVPDSRRTIPVIPLVTREVEYSFTDQVKPGAYNYVIYSPGQLITSPIQIYVDEMSEEERKALEESLNENEGAPNEPSVNIVLGQNDPYQWLDESYPKDRPKYYTNRFYWQSCVYAYLYFANLSPGLHTWKTVFIRPDGSVSCSTDDSKYINSYDEQFSEVIYFKPSGFDFDWVSGTWRIKFWLDGELVQTVTYENIGDGFK</sequence>